<dbReference type="EMBL" id="JAFCMP010000179">
    <property type="protein sequence ID" value="KAG5184037.1"/>
    <property type="molecule type" value="Genomic_DNA"/>
</dbReference>
<reference evidence="2" key="1">
    <citation type="submission" date="2021-02" db="EMBL/GenBank/DDBJ databases">
        <title>First Annotated Genome of the Yellow-green Alga Tribonema minus.</title>
        <authorList>
            <person name="Mahan K.M."/>
        </authorList>
    </citation>
    <scope>NUCLEOTIDE SEQUENCE</scope>
    <source>
        <strain evidence="2">UTEX B ZZ1240</strain>
    </source>
</reference>
<dbReference type="AlphaFoldDB" id="A0A835YYC9"/>
<proteinExistence type="predicted"/>
<gene>
    <name evidence="2" type="ORF">JKP88DRAFT_244906</name>
</gene>
<comment type="caution">
    <text evidence="2">The sequence shown here is derived from an EMBL/GenBank/DDBJ whole genome shotgun (WGS) entry which is preliminary data.</text>
</comment>
<name>A0A835YYC9_9STRA</name>
<protein>
    <submittedName>
        <fullName evidence="2">Uncharacterized protein</fullName>
    </submittedName>
</protein>
<feature type="region of interest" description="Disordered" evidence="1">
    <location>
        <begin position="447"/>
        <end position="492"/>
    </location>
</feature>
<evidence type="ECO:0000256" key="1">
    <source>
        <dbReference type="SAM" id="MobiDB-lite"/>
    </source>
</evidence>
<sequence length="703" mass="79588">MSRRDTERVLSALTAVSTRSHYRGLDYYHARLMDKARVEKFVKHHPEAVGPLSLLVDDQDDLNWCIHTLGSQVILDIKLVDGDLTLPNHVSHRTCITIEQDGAATLTATHDALLKYTYLQLRLGDSKCFRVTDEELDHWVSSACIVDVWVKSEYDDEWCDGQLIARIRAALTRNNVAEGYDAGGGQDENGAGPDDDDGDEEGSSLRDCRVLFSVDQTPFFTYLMRRPEYLIALARDGFDNLGFDVSKLNIAEARQATMETQAWEPGSYPPIFANIRSQAELDWWISTTAVHMPEVECRIICDGTMTFPVSTAHMHSCKLTTEGDVVMHLPYAALKATSFLSFNAPTVSTATDPWVDQDEWAQRGLPRYTTNQSPRFAMANEDVRAMAEEVADASLEEGQLILEMRRLSPDGNPYSIIFQDDLFVVNTLVPALRNRGLLRRALNNEDEDVQPEENESLRQQAKDAHEKRKREAAPDPEYIESKRQRRISDSVPLSERQALDPIAMERKTVQQWLEDPDVFVIHHPTSEAIALTREVTEQLEDRVYGNKMCIADVVMYPMNIYGFEGSDRLHGKLSDTLSSENRQYRLVKGPLCSWQDPHSNIIEYPGTYTYTVEPLFEARTSSKDVTLARRPRKAPVKRKTPTKRKTPAKRNTPTKRNTPAKRKTSAMHKTPAKRKTPAKASAKRRSPAKRKPPTPRRTATISS</sequence>
<feature type="compositionally biased region" description="Acidic residues" evidence="1">
    <location>
        <begin position="193"/>
        <end position="202"/>
    </location>
</feature>
<feature type="region of interest" description="Disordered" evidence="1">
    <location>
        <begin position="622"/>
        <end position="703"/>
    </location>
</feature>
<evidence type="ECO:0000313" key="3">
    <source>
        <dbReference type="Proteomes" id="UP000664859"/>
    </source>
</evidence>
<feature type="compositionally biased region" description="Basic and acidic residues" evidence="1">
    <location>
        <begin position="460"/>
        <end position="488"/>
    </location>
</feature>
<feature type="region of interest" description="Disordered" evidence="1">
    <location>
        <begin position="179"/>
        <end position="203"/>
    </location>
</feature>
<organism evidence="2 3">
    <name type="scientific">Tribonema minus</name>
    <dbReference type="NCBI Taxonomy" id="303371"/>
    <lineage>
        <taxon>Eukaryota</taxon>
        <taxon>Sar</taxon>
        <taxon>Stramenopiles</taxon>
        <taxon>Ochrophyta</taxon>
        <taxon>PX clade</taxon>
        <taxon>Xanthophyceae</taxon>
        <taxon>Tribonematales</taxon>
        <taxon>Tribonemataceae</taxon>
        <taxon>Tribonema</taxon>
    </lineage>
</organism>
<keyword evidence="3" id="KW-1185">Reference proteome</keyword>
<evidence type="ECO:0000313" key="2">
    <source>
        <dbReference type="EMBL" id="KAG5184037.1"/>
    </source>
</evidence>
<dbReference type="Proteomes" id="UP000664859">
    <property type="component" value="Unassembled WGS sequence"/>
</dbReference>
<feature type="compositionally biased region" description="Basic residues" evidence="1">
    <location>
        <begin position="629"/>
        <end position="648"/>
    </location>
</feature>
<feature type="compositionally biased region" description="Basic residues" evidence="1">
    <location>
        <begin position="658"/>
        <end position="694"/>
    </location>
</feature>
<accession>A0A835YYC9</accession>